<accession>U9V5E7</accession>
<dbReference type="EMBL" id="KI275010">
    <property type="protein sequence ID" value="ESA23121.1"/>
    <property type="molecule type" value="Genomic_DNA"/>
</dbReference>
<evidence type="ECO:0000256" key="1">
    <source>
        <dbReference type="SAM" id="MobiDB-lite"/>
    </source>
</evidence>
<reference evidence="3 4" key="1">
    <citation type="journal article" date="2013" name="Proc. Natl. Acad. Sci. U.S.A.">
        <title>Genome of an arbuscular mycorrhizal fungus provides insight into the oldest plant symbiosis.</title>
        <authorList>
            <person name="Tisserant E."/>
            <person name="Malbreil M."/>
            <person name="Kuo A."/>
            <person name="Kohler A."/>
            <person name="Symeonidi A."/>
            <person name="Balestrini R."/>
            <person name="Charron P."/>
            <person name="Duensing N."/>
            <person name="Frei Dit Frey N."/>
            <person name="Gianinazzi-Pearson V."/>
            <person name="Gilbert L.B."/>
            <person name="Handa Y."/>
            <person name="Herr J.R."/>
            <person name="Hijri M."/>
            <person name="Koul R."/>
            <person name="Kawaguchi M."/>
            <person name="Krajinski F."/>
            <person name="Lammers P.J."/>
            <person name="Masclaux F.G."/>
            <person name="Murat C."/>
            <person name="Morin E."/>
            <person name="Ndikumana S."/>
            <person name="Pagni M."/>
            <person name="Petitpierre D."/>
            <person name="Requena N."/>
            <person name="Rosikiewicz P."/>
            <person name="Riley R."/>
            <person name="Saito K."/>
            <person name="San Clemente H."/>
            <person name="Shapiro H."/>
            <person name="van Tuinen D."/>
            <person name="Becard G."/>
            <person name="Bonfante P."/>
            <person name="Paszkowski U."/>
            <person name="Shachar-Hill Y.Y."/>
            <person name="Tuskan G.A."/>
            <person name="Young P.W."/>
            <person name="Sanders I.R."/>
            <person name="Henrissat B."/>
            <person name="Rensing S.A."/>
            <person name="Grigoriev I.V."/>
            <person name="Corradi N."/>
            <person name="Roux C."/>
            <person name="Martin F."/>
        </authorList>
    </citation>
    <scope>NUCLEOTIDE SEQUENCE [LARGE SCALE GENOMIC DNA]</scope>
    <source>
        <strain evidence="4">DAOM 181602 / DAOM 197198 / MUCL 43194</strain>
        <strain evidence="3">DAOM 197198</strain>
    </source>
</reference>
<gene>
    <name evidence="3" type="ORF">GLOIN_2v1487326</name>
    <name evidence="2" type="ORF">GLOINDRAFT_15748</name>
</gene>
<organism evidence="2">
    <name type="scientific">Rhizophagus irregularis (strain DAOM 181602 / DAOM 197198 / MUCL 43194)</name>
    <name type="common">Arbuscular mycorrhizal fungus</name>
    <name type="synonym">Glomus intraradices</name>
    <dbReference type="NCBI Taxonomy" id="747089"/>
    <lineage>
        <taxon>Eukaryota</taxon>
        <taxon>Fungi</taxon>
        <taxon>Fungi incertae sedis</taxon>
        <taxon>Mucoromycota</taxon>
        <taxon>Glomeromycotina</taxon>
        <taxon>Glomeromycetes</taxon>
        <taxon>Glomerales</taxon>
        <taxon>Glomeraceae</taxon>
        <taxon>Rhizophagus</taxon>
    </lineage>
</organism>
<reference evidence="2" key="2">
    <citation type="submission" date="2013-07" db="EMBL/GenBank/DDBJ databases">
        <title>The genome of an arbuscular mycorrhizal fungus provides insights into the evolution of the oldest plant symbiosis.</title>
        <authorList>
            <consortium name="DOE Joint Genome Institute"/>
            <person name="Tisserant E."/>
            <person name="Malbreil M."/>
            <person name="Kuo A."/>
            <person name="Kohler A."/>
            <person name="Symeonidi A."/>
            <person name="Balestrini R."/>
            <person name="Charron P."/>
            <person name="Duensing N."/>
            <person name="Frei-dit-Frey N."/>
            <person name="Gianinazzi-Pearson V."/>
            <person name="Gilbert B."/>
            <person name="Handa Y."/>
            <person name="Hijri M."/>
            <person name="Kaul R."/>
            <person name="Kawaguchi M."/>
            <person name="Krajinski F."/>
            <person name="Lammers P."/>
            <person name="Lapierre D."/>
            <person name="Masclaux F.G."/>
            <person name="Murat C."/>
            <person name="Morin E."/>
            <person name="Ndikumana S."/>
            <person name="Pagni M."/>
            <person name="Petitpierre D."/>
            <person name="Requena N."/>
            <person name="Rosikiewicz P."/>
            <person name="Riley R."/>
            <person name="Saito K."/>
            <person name="San Clemente H."/>
            <person name="Shapiro H."/>
            <person name="van Tuinen D."/>
            <person name="Becard G."/>
            <person name="Bonfante P."/>
            <person name="Paszkowski U."/>
            <person name="Shachar-Hill Y."/>
            <person name="Young J.P."/>
            <person name="Sanders I.R."/>
            <person name="Henrissat B."/>
            <person name="Rensing S.A."/>
            <person name="Grigoriev I.V."/>
            <person name="Corradi N."/>
            <person name="Roux C."/>
            <person name="Martin F."/>
        </authorList>
    </citation>
    <scope>NUCLEOTIDE SEQUENCE</scope>
    <source>
        <strain evidence="2">DAOM 197198</strain>
    </source>
</reference>
<feature type="region of interest" description="Disordered" evidence="1">
    <location>
        <begin position="25"/>
        <end position="54"/>
    </location>
</feature>
<dbReference type="EMBL" id="AUPC02000411">
    <property type="protein sequence ID" value="POG60075.1"/>
    <property type="molecule type" value="Genomic_DNA"/>
</dbReference>
<evidence type="ECO:0000313" key="4">
    <source>
        <dbReference type="Proteomes" id="UP000018888"/>
    </source>
</evidence>
<feature type="compositionally biased region" description="Polar residues" evidence="1">
    <location>
        <begin position="40"/>
        <end position="49"/>
    </location>
</feature>
<proteinExistence type="predicted"/>
<name>U9V5E7_RHIID</name>
<evidence type="ECO:0000313" key="2">
    <source>
        <dbReference type="EMBL" id="ESA23121.1"/>
    </source>
</evidence>
<dbReference type="Proteomes" id="UP000018888">
    <property type="component" value="Unassembled WGS sequence"/>
</dbReference>
<sequence length="150" mass="17554">MALKQCNFKQAIDVIDKNFRNSLDKQKLKKEHSHSKDKLSTNPAQALSRQRQKHSTIKVDTGVNIHIRKALEYKHFISGTMNYEQFSGKCRKRKLTIAKALDVIFKDVNSNRDENYINSVVFGVEELNNFLALDQHKRKTYIVLYVWTLK</sequence>
<dbReference type="AlphaFoldDB" id="U9V5E7"/>
<keyword evidence="4" id="KW-1185">Reference proteome</keyword>
<dbReference type="HOGENOM" id="CLU_1741504_0_0_1"/>
<reference evidence="3 4" key="3">
    <citation type="journal article" date="2018" name="New Phytol.">
        <title>High intraspecific genome diversity in the model arbuscular mycorrhizal symbiont Rhizophagus irregularis.</title>
        <authorList>
            <person name="Chen E.C.H."/>
            <person name="Morin E."/>
            <person name="Beaudet D."/>
            <person name="Noel J."/>
            <person name="Yildirir G."/>
            <person name="Ndikumana S."/>
            <person name="Charron P."/>
            <person name="St-Onge C."/>
            <person name="Giorgi J."/>
            <person name="Kruger M."/>
            <person name="Marton T."/>
            <person name="Ropars J."/>
            <person name="Grigoriev I.V."/>
            <person name="Hainaut M."/>
            <person name="Henrissat B."/>
            <person name="Roux C."/>
            <person name="Martin F."/>
            <person name="Corradi N."/>
        </authorList>
    </citation>
    <scope>NUCLEOTIDE SEQUENCE [LARGE SCALE GENOMIC DNA]</scope>
    <source>
        <strain evidence="4">DAOM 181602 / DAOM 197198 / MUCL 43194</strain>
        <strain evidence="3">DAOM 197198</strain>
    </source>
</reference>
<evidence type="ECO:0000313" key="3">
    <source>
        <dbReference type="EMBL" id="POG60075.1"/>
    </source>
</evidence>
<protein>
    <submittedName>
        <fullName evidence="2">Uncharacterized protein</fullName>
    </submittedName>
</protein>